<evidence type="ECO:0000313" key="1">
    <source>
        <dbReference type="EMBL" id="KAA9012282.1"/>
    </source>
</evidence>
<proteinExistence type="predicted"/>
<dbReference type="EMBL" id="VYKL01000062">
    <property type="protein sequence ID" value="KAA9012282.1"/>
    <property type="molecule type" value="Genomic_DNA"/>
</dbReference>
<sequence>MTNMDKLSNLEIRNLLLEVLAYEGDDIDTEGKTFKMYGYQGSQSDLFRLLNGYLIKKNIKPEKVKMYGAAWGGEGRMLHEYQTINLSKGEILKLYQEFHRLLTQGVIAPGAYGNYGTSLPYFHVTEYGMECIKKKDFLPYDQDGYLSKLKSITDINDWVVFYVTEALKCFNADCVNSSMINIGLAGEVIIEELANSFEKFLLKNEASLHSSFQTELAKDWKISFKYNTYLDFQGKYIKATKDKDVKALTVYLDKSSSSIYATFTRLTRNTVTHPNDIIMDRTQVLMFFITLVNYCELQYNFINHYKNNS</sequence>
<accession>A0A5J5GY32</accession>
<evidence type="ECO:0000313" key="2">
    <source>
        <dbReference type="Proteomes" id="UP000326671"/>
    </source>
</evidence>
<reference evidence="1 2" key="1">
    <citation type="submission" date="2019-09" db="EMBL/GenBank/DDBJ databases">
        <title>Whole genome sequences of isolates from the Mars Exploration Rovers.</title>
        <authorList>
            <person name="Seuylemezian A."/>
            <person name="Vaishampayan P."/>
        </authorList>
    </citation>
    <scope>NUCLEOTIDE SEQUENCE [LARGE SCALE GENOMIC DNA]</scope>
    <source>
        <strain evidence="1 2">MER_TA_151</strain>
    </source>
</reference>
<dbReference type="OrthoDB" id="1949597at2"/>
<protein>
    <submittedName>
        <fullName evidence="1">Uncharacterized protein</fullName>
    </submittedName>
</protein>
<dbReference type="RefSeq" id="WP_150442850.1">
    <property type="nucleotide sequence ID" value="NZ_VYKL01000062.1"/>
</dbReference>
<gene>
    <name evidence="1" type="ORF">F4V44_25820</name>
</gene>
<comment type="caution">
    <text evidence="1">The sequence shown here is derived from an EMBL/GenBank/DDBJ whole genome shotgun (WGS) entry which is preliminary data.</text>
</comment>
<dbReference type="Proteomes" id="UP000326671">
    <property type="component" value="Unassembled WGS sequence"/>
</dbReference>
<dbReference type="AlphaFoldDB" id="A0A5J5GY32"/>
<organism evidence="1 2">
    <name type="scientific">Niallia endozanthoxylica</name>
    <dbReference type="NCBI Taxonomy" id="2036016"/>
    <lineage>
        <taxon>Bacteria</taxon>
        <taxon>Bacillati</taxon>
        <taxon>Bacillota</taxon>
        <taxon>Bacilli</taxon>
        <taxon>Bacillales</taxon>
        <taxon>Bacillaceae</taxon>
        <taxon>Niallia</taxon>
    </lineage>
</organism>
<keyword evidence="2" id="KW-1185">Reference proteome</keyword>
<name>A0A5J5GY32_9BACI</name>